<evidence type="ECO:0000256" key="4">
    <source>
        <dbReference type="ARBA" id="ARBA00022618"/>
    </source>
</evidence>
<keyword evidence="5" id="KW-0498">Mitosis</keyword>
<evidence type="ECO:0000256" key="3">
    <source>
        <dbReference type="ARBA" id="ARBA00022490"/>
    </source>
</evidence>
<comment type="caution">
    <text evidence="10">The sequence shown here is derived from an EMBL/GenBank/DDBJ whole genome shotgun (WGS) entry which is preliminary data.</text>
</comment>
<dbReference type="PANTHER" id="PTHR12955:SF1">
    <property type="entry name" value="INTEGRATOR COMPLEX SUBUNIT 13"/>
    <property type="match status" value="1"/>
</dbReference>
<evidence type="ECO:0000313" key="10">
    <source>
        <dbReference type="EMBL" id="GAA5798420.1"/>
    </source>
</evidence>
<keyword evidence="6" id="KW-0539">Nucleus</keyword>
<accession>A0ABP9XUF9</accession>
<dbReference type="Proteomes" id="UP001476247">
    <property type="component" value="Unassembled WGS sequence"/>
</dbReference>
<dbReference type="PANTHER" id="PTHR12955">
    <property type="entry name" value="SARCOMA ANTIGEN NY-SAR-95-RELATED"/>
    <property type="match status" value="1"/>
</dbReference>
<gene>
    <name evidence="10" type="ORF">HPULCUR_003823</name>
</gene>
<evidence type="ECO:0000313" key="11">
    <source>
        <dbReference type="Proteomes" id="UP001476247"/>
    </source>
</evidence>
<comment type="subcellular location">
    <subcellularLocation>
        <location evidence="2">Cytoplasm</location>
    </subcellularLocation>
    <subcellularLocation>
        <location evidence="1">Nucleus</location>
    </subcellularLocation>
</comment>
<evidence type="ECO:0000256" key="5">
    <source>
        <dbReference type="ARBA" id="ARBA00022776"/>
    </source>
</evidence>
<comment type="similarity">
    <text evidence="8">Belongs to the Integrator subunit 13 family.</text>
</comment>
<dbReference type="Pfam" id="PF10221">
    <property type="entry name" value="Mat89Bb"/>
    <property type="match status" value="1"/>
</dbReference>
<dbReference type="EMBL" id="BAABUJ010000010">
    <property type="protein sequence ID" value="GAA5798420.1"/>
    <property type="molecule type" value="Genomic_DNA"/>
</dbReference>
<evidence type="ECO:0000256" key="2">
    <source>
        <dbReference type="ARBA" id="ARBA00004496"/>
    </source>
</evidence>
<keyword evidence="4" id="KW-0132">Cell division</keyword>
<sequence length="814" mass="92303">MPHTFIILDGHPNAFIPTLRIDNNTVPPTHQLPPLPLWACMVQGTIEFCRVAWDIEQSKKNIINVMVAGSAPTLLNESSQQNIQTLQQQFPVVQPRQAYAHDRLQPTIEKALCKYLDEAAATDSLQRCRIVLLTIAKQPNEKSFEFRNNPEDAVRDIRSMLYESLTKVNDSTNKIDHVQVDVLRLLPYSTTTTDQQLAPKITNKQISSQITMSVYNIPNGPQDLKYAMRNLSQLYYNINVLHISNIPMKSAENAQSTQTVTLYYQANGKHLINQQEPLLNSFIHDPKYLKYRELRLVYSKRSKRALPESEWCTCMHSISPIKLRDLATEVYLGMTFKGSISYLVTHETSSSYTHILMAQDSGIFLHCLNSQLQAQFIECENKSVGLVGTSTVFEPKTREMMDTLIRPNLFENVHEFLNATDPLCQTMPLNPLRFSHHLPIMTLNEKGLCTSRWIEKSTRWRTCFRDCEGTDKFPITLQTHRPIADLATDVLNGNPTSSGFGIAFGLIHDLLEQLQDVILKDSIPLKDVNKTEKLIQLIVSQLVNGITGASQKMFIKGIRKDDAKVLSKKLMVGLYLVGKRFMNDSNIHEQLCSYMLSTIDTNSETTTTMTSDGAEEGEGSEKIKSEDALDSVWSQVNRYETMSLREKEDAAQGYLPDFKTEEQHGAAFSGQLPPNPAPRINPNFKSRRGNTPTAAFPPPVNNNNRQYNRYHPPPQPQQHHKYPDPASAVPYLTYVAPTLEEKAYEEKAEEDALGQPGNLLWLYWMNDKVKKRGNGEEGDLSSGTELVYKNHQWKRIKKEFLGRTAQAGEKGETI</sequence>
<keyword evidence="7" id="KW-0131">Cell cycle</keyword>
<evidence type="ECO:0000256" key="6">
    <source>
        <dbReference type="ARBA" id="ARBA00023242"/>
    </source>
</evidence>
<dbReference type="InterPro" id="IPR019355">
    <property type="entry name" value="Cell_cycle_regulator_Mat89Bb"/>
</dbReference>
<evidence type="ECO:0000256" key="1">
    <source>
        <dbReference type="ARBA" id="ARBA00004123"/>
    </source>
</evidence>
<proteinExistence type="inferred from homology"/>
<evidence type="ECO:0008006" key="12">
    <source>
        <dbReference type="Google" id="ProtNLM"/>
    </source>
</evidence>
<keyword evidence="3" id="KW-0963">Cytoplasm</keyword>
<evidence type="ECO:0000256" key="9">
    <source>
        <dbReference type="SAM" id="MobiDB-lite"/>
    </source>
</evidence>
<evidence type="ECO:0000256" key="8">
    <source>
        <dbReference type="ARBA" id="ARBA00061603"/>
    </source>
</evidence>
<organism evidence="10 11">
    <name type="scientific">Helicostylum pulchrum</name>
    <dbReference type="NCBI Taxonomy" id="562976"/>
    <lineage>
        <taxon>Eukaryota</taxon>
        <taxon>Fungi</taxon>
        <taxon>Fungi incertae sedis</taxon>
        <taxon>Mucoromycota</taxon>
        <taxon>Mucoromycotina</taxon>
        <taxon>Mucoromycetes</taxon>
        <taxon>Mucorales</taxon>
        <taxon>Mucorineae</taxon>
        <taxon>Mucoraceae</taxon>
        <taxon>Helicostylum</taxon>
    </lineage>
</organism>
<reference evidence="10 11" key="1">
    <citation type="submission" date="2024-04" db="EMBL/GenBank/DDBJ databases">
        <title>genome sequences of Mucor flavus KT1a and Helicostylum pulchrum KT1b strains isolation_sourced from the surface of a dry-aged beef.</title>
        <authorList>
            <person name="Toyotome T."/>
            <person name="Hosono M."/>
            <person name="Torimaru M."/>
            <person name="Fukuda K."/>
            <person name="Mikami N."/>
        </authorList>
    </citation>
    <scope>NUCLEOTIDE SEQUENCE [LARGE SCALE GENOMIC DNA]</scope>
    <source>
        <strain evidence="10 11">KT1b</strain>
    </source>
</reference>
<protein>
    <recommendedName>
        <fullName evidence="12">Protein asunder</fullName>
    </recommendedName>
</protein>
<evidence type="ECO:0000256" key="7">
    <source>
        <dbReference type="ARBA" id="ARBA00023306"/>
    </source>
</evidence>
<keyword evidence="11" id="KW-1185">Reference proteome</keyword>
<name>A0ABP9XUF9_9FUNG</name>
<feature type="region of interest" description="Disordered" evidence="9">
    <location>
        <begin position="664"/>
        <end position="706"/>
    </location>
</feature>
<feature type="region of interest" description="Disordered" evidence="9">
    <location>
        <begin position="605"/>
        <end position="627"/>
    </location>
</feature>